<protein>
    <submittedName>
        <fullName evidence="2">Multidrug DMT transporter permease</fullName>
    </submittedName>
</protein>
<dbReference type="InterPro" id="IPR041657">
    <property type="entry name" value="HTH_17"/>
</dbReference>
<sequence>MRTLDLREAADFLKLHHEEVRRRARAGIIPGAKLGKRWGFIEDDLAAYMRSLYAQPRQALQVGHKENYLCHSSNAVKRGGLISPHQAASALDALLKLKTKPRLKSSTIS</sequence>
<dbReference type="Pfam" id="PF12728">
    <property type="entry name" value="HTH_17"/>
    <property type="match status" value="1"/>
</dbReference>
<dbReference type="Proteomes" id="UP000031572">
    <property type="component" value="Unassembled WGS sequence"/>
</dbReference>
<evidence type="ECO:0000313" key="3">
    <source>
        <dbReference type="Proteomes" id="UP000031572"/>
    </source>
</evidence>
<reference evidence="2 3" key="1">
    <citation type="submission" date="2014-12" db="EMBL/GenBank/DDBJ databases">
        <title>Denitrispirillum autotrophicum gen. nov., sp. nov., Denitrifying, Facultatively Autotrophic Bacteria Isolated from Rice Paddy Soil.</title>
        <authorList>
            <person name="Ishii S."/>
            <person name="Ashida N."/>
            <person name="Ohno H."/>
            <person name="Otsuka S."/>
            <person name="Yokota A."/>
            <person name="Senoo K."/>
        </authorList>
    </citation>
    <scope>NUCLEOTIDE SEQUENCE [LARGE SCALE GENOMIC DNA]</scope>
    <source>
        <strain evidence="2 3">TSA66</strain>
    </source>
</reference>
<dbReference type="RefSeq" id="WP_040040909.1">
    <property type="nucleotide sequence ID" value="NZ_JWJG01000028.1"/>
</dbReference>
<keyword evidence="3" id="KW-1185">Reference proteome</keyword>
<dbReference type="AlphaFoldDB" id="A0A0C2BQ66"/>
<evidence type="ECO:0000313" key="2">
    <source>
        <dbReference type="EMBL" id="KIF82234.1"/>
    </source>
</evidence>
<name>A0A0C2BQ66_9BURK</name>
<organism evidence="2 3">
    <name type="scientific">Noviherbaspirillum autotrophicum</name>
    <dbReference type="NCBI Taxonomy" id="709839"/>
    <lineage>
        <taxon>Bacteria</taxon>
        <taxon>Pseudomonadati</taxon>
        <taxon>Pseudomonadota</taxon>
        <taxon>Betaproteobacteria</taxon>
        <taxon>Burkholderiales</taxon>
        <taxon>Oxalobacteraceae</taxon>
        <taxon>Noviherbaspirillum</taxon>
    </lineage>
</organism>
<accession>A0A0C2BQ66</accession>
<proteinExistence type="predicted"/>
<comment type="caution">
    <text evidence="2">The sequence shown here is derived from an EMBL/GenBank/DDBJ whole genome shotgun (WGS) entry which is preliminary data.</text>
</comment>
<dbReference type="EMBL" id="JWJG01000028">
    <property type="protein sequence ID" value="KIF82234.1"/>
    <property type="molecule type" value="Genomic_DNA"/>
</dbReference>
<evidence type="ECO:0000259" key="1">
    <source>
        <dbReference type="Pfam" id="PF12728"/>
    </source>
</evidence>
<gene>
    <name evidence="2" type="ORF">TSA66_17790</name>
</gene>
<dbReference type="OrthoDB" id="9800023at2"/>
<feature type="domain" description="Helix-turn-helix" evidence="1">
    <location>
        <begin position="4"/>
        <end position="51"/>
    </location>
</feature>